<feature type="signal peptide" evidence="1">
    <location>
        <begin position="1"/>
        <end position="21"/>
    </location>
</feature>
<dbReference type="AlphaFoldDB" id="A0A7W7Y9L9"/>
<keyword evidence="1" id="KW-0732">Signal</keyword>
<proteinExistence type="predicted"/>
<dbReference type="EMBL" id="JACHIG010000003">
    <property type="protein sequence ID" value="MBB5032182.1"/>
    <property type="molecule type" value="Genomic_DNA"/>
</dbReference>
<feature type="chain" id="PRO_5031261513" evidence="1">
    <location>
        <begin position="22"/>
        <end position="190"/>
    </location>
</feature>
<reference evidence="2 3" key="1">
    <citation type="submission" date="2020-08" db="EMBL/GenBank/DDBJ databases">
        <title>Genomic Encyclopedia of Type Strains, Phase IV (KMG-IV): sequencing the most valuable type-strain genomes for metagenomic binning, comparative biology and taxonomic classification.</title>
        <authorList>
            <person name="Goeker M."/>
        </authorList>
    </citation>
    <scope>NUCLEOTIDE SEQUENCE [LARGE SCALE GENOMIC DNA]</scope>
    <source>
        <strain evidence="2 3">DSM 12252</strain>
    </source>
</reference>
<gene>
    <name evidence="2" type="ORF">HNQ65_001759</name>
</gene>
<organism evidence="2 3">
    <name type="scientific">Prosthecobacter vanneervenii</name>
    <dbReference type="NCBI Taxonomy" id="48466"/>
    <lineage>
        <taxon>Bacteria</taxon>
        <taxon>Pseudomonadati</taxon>
        <taxon>Verrucomicrobiota</taxon>
        <taxon>Verrucomicrobiia</taxon>
        <taxon>Verrucomicrobiales</taxon>
        <taxon>Verrucomicrobiaceae</taxon>
        <taxon>Prosthecobacter</taxon>
    </lineage>
</organism>
<dbReference type="RefSeq" id="WP_184339119.1">
    <property type="nucleotide sequence ID" value="NZ_JACHIG010000003.1"/>
</dbReference>
<name>A0A7W7Y9L9_9BACT</name>
<dbReference type="Proteomes" id="UP000590740">
    <property type="component" value="Unassembled WGS sequence"/>
</dbReference>
<comment type="caution">
    <text evidence="2">The sequence shown here is derived from an EMBL/GenBank/DDBJ whole genome shotgun (WGS) entry which is preliminary data.</text>
</comment>
<protein>
    <submittedName>
        <fullName evidence="2">Uncharacterized protein</fullName>
    </submittedName>
</protein>
<evidence type="ECO:0000313" key="3">
    <source>
        <dbReference type="Proteomes" id="UP000590740"/>
    </source>
</evidence>
<sequence length="190" mass="20340">MRFTFAISLLVAFLASLPGQAQPVKLTTSEINCESLCGELFNAIRADPDKLVMRLEEALVIHESCAGEIVTAAIDAVNAEPGRVRKIVETAMELAPARSAVITAAVKHYSAPVVVSAAEEPVEVRRAVVPDVEPPKPRSGEVVKRAELPLQTRSIPIVEVRRAEPAAPVASRVLVMEPELPNVPKAQAAK</sequence>
<keyword evidence="3" id="KW-1185">Reference proteome</keyword>
<evidence type="ECO:0000256" key="1">
    <source>
        <dbReference type="SAM" id="SignalP"/>
    </source>
</evidence>
<accession>A0A7W7Y9L9</accession>
<evidence type="ECO:0000313" key="2">
    <source>
        <dbReference type="EMBL" id="MBB5032182.1"/>
    </source>
</evidence>